<dbReference type="PROSITE" id="PS00409">
    <property type="entry name" value="PROKAR_NTER_METHYL"/>
    <property type="match status" value="1"/>
</dbReference>
<proteinExistence type="predicted"/>
<protein>
    <recommendedName>
        <fullName evidence="4">Prepilin-type N-terminal cleavage/methylation domain-containing protein</fullName>
    </recommendedName>
</protein>
<evidence type="ECO:0000313" key="3">
    <source>
        <dbReference type="Proteomes" id="UP000191980"/>
    </source>
</evidence>
<accession>A0A1V8M6N6</accession>
<dbReference type="InterPro" id="IPR045584">
    <property type="entry name" value="Pilin-like"/>
</dbReference>
<keyword evidence="3" id="KW-1185">Reference proteome</keyword>
<evidence type="ECO:0008006" key="4">
    <source>
        <dbReference type="Google" id="ProtNLM"/>
    </source>
</evidence>
<gene>
    <name evidence="2" type="ORF">AU255_04760</name>
</gene>
<dbReference type="STRING" id="1420851.AU255_04760"/>
<dbReference type="Gene3D" id="3.30.700.10">
    <property type="entry name" value="Glycoprotein, Type 4 Pilin"/>
    <property type="match status" value="1"/>
</dbReference>
<keyword evidence="1" id="KW-0812">Transmembrane</keyword>
<reference evidence="2 3" key="1">
    <citation type="submission" date="2015-12" db="EMBL/GenBank/DDBJ databases">
        <authorList>
            <person name="Shamseldin A."/>
            <person name="Moawad H."/>
            <person name="Abd El-Rahim W.M."/>
            <person name="Sadowsky M.J."/>
        </authorList>
    </citation>
    <scope>NUCLEOTIDE SEQUENCE [LARGE SCALE GENOMIC DNA]</scope>
    <source>
        <strain evidence="2 3">WF1</strain>
    </source>
</reference>
<dbReference type="OrthoDB" id="5574323at2"/>
<dbReference type="SUPFAM" id="SSF54523">
    <property type="entry name" value="Pili subunits"/>
    <property type="match status" value="1"/>
</dbReference>
<comment type="caution">
    <text evidence="2">The sequence shown here is derived from an EMBL/GenBank/DDBJ whole genome shotgun (WGS) entry which is preliminary data.</text>
</comment>
<dbReference type="EMBL" id="LPUF01000001">
    <property type="protein sequence ID" value="OQK17207.1"/>
    <property type="molecule type" value="Genomic_DNA"/>
</dbReference>
<name>A0A1V8M6N6_9GAMM</name>
<dbReference type="AlphaFoldDB" id="A0A1V8M6N6"/>
<evidence type="ECO:0000313" key="2">
    <source>
        <dbReference type="EMBL" id="OQK17207.1"/>
    </source>
</evidence>
<feature type="transmembrane region" description="Helical" evidence="1">
    <location>
        <begin position="12"/>
        <end position="36"/>
    </location>
</feature>
<dbReference type="Proteomes" id="UP000191980">
    <property type="component" value="Unassembled WGS sequence"/>
</dbReference>
<keyword evidence="1" id="KW-1133">Transmembrane helix</keyword>
<keyword evidence="1" id="KW-0472">Membrane</keyword>
<dbReference type="InterPro" id="IPR012902">
    <property type="entry name" value="N_methyl_site"/>
</dbReference>
<sequence>MKYYNYKARQAGMTLIELTVVLLILIGLAGLMIPYVSGFVSKTHDATGDNNIANLNNTIQRFQVQSMKFPNNLQSLADVSGATYTELMNTNAGVYAPTTYVEGGAGNMQIMSLRSAGITSVLDLNQVAGTFNGTSATFTAAGAPVDLTMGSGSTLGVLTVGLGAETTVGTDDYASIEEHLADATGAQISHFNATCNDYVLFGIGQENEMIGKAMTDAPIHFAQQGAMGPDNNYNRFVAIFEVDKANGTGVVLAANSLPEDELGNALATADCGTSTHAAKFIGTAMLMMPPHLWGLAHSLSHTYENIANGN</sequence>
<organism evidence="2 3">
    <name type="scientific">Methyloprofundus sedimenti</name>
    <dbReference type="NCBI Taxonomy" id="1420851"/>
    <lineage>
        <taxon>Bacteria</taxon>
        <taxon>Pseudomonadati</taxon>
        <taxon>Pseudomonadota</taxon>
        <taxon>Gammaproteobacteria</taxon>
        <taxon>Methylococcales</taxon>
        <taxon>Methylococcaceae</taxon>
        <taxon>Methyloprofundus</taxon>
    </lineage>
</organism>
<evidence type="ECO:0000256" key="1">
    <source>
        <dbReference type="SAM" id="Phobius"/>
    </source>
</evidence>
<dbReference type="RefSeq" id="WP_080521820.1">
    <property type="nucleotide sequence ID" value="NZ_LPUF01000001.1"/>
</dbReference>